<dbReference type="HAMAP" id="MF_01384">
    <property type="entry name" value="UreD"/>
    <property type="match status" value="1"/>
</dbReference>
<reference evidence="4 5" key="2">
    <citation type="journal article" date="2011" name="J. Bacteriol.">
        <title>Genomes of three methylotrophs from a single niche uncover genetic and metabolic divergence of Methylophilaceae.</title>
        <authorList>
            <person name="Lapidus A."/>
            <person name="Clum A."/>
            <person name="Labutti K."/>
            <person name="Kaluzhnaya M.G."/>
            <person name="Lim S."/>
            <person name="Beck D.A."/>
            <person name="Glavina Del Rio T."/>
            <person name="Nolan M."/>
            <person name="Mavromatis K."/>
            <person name="Huntemann M."/>
            <person name="Lucas S."/>
            <person name="Lidstrom M.E."/>
            <person name="Ivanova N."/>
            <person name="Chistoserdova L."/>
        </authorList>
    </citation>
    <scope>NUCLEOTIDE SEQUENCE [LARGE SCALE GENOMIC DNA]</scope>
    <source>
        <strain evidence="4 5">SIP3-4</strain>
    </source>
</reference>
<keyword evidence="3" id="KW-0996">Nickel insertion</keyword>
<comment type="similarity">
    <text evidence="1 3">Belongs to the UreD family.</text>
</comment>
<comment type="function">
    <text evidence="3">Required for maturation of urease via the functional incorporation of the urease nickel metallocenter.</text>
</comment>
<dbReference type="PANTHER" id="PTHR33643:SF1">
    <property type="entry name" value="UREASE ACCESSORY PROTEIN D"/>
    <property type="match status" value="1"/>
</dbReference>
<dbReference type="GO" id="GO:0016151">
    <property type="term" value="F:nickel cation binding"/>
    <property type="evidence" value="ECO:0007669"/>
    <property type="project" value="UniProtKB-UniRule"/>
</dbReference>
<dbReference type="Proteomes" id="UP000002743">
    <property type="component" value="Chromosome"/>
</dbReference>
<evidence type="ECO:0000256" key="2">
    <source>
        <dbReference type="ARBA" id="ARBA00023186"/>
    </source>
</evidence>
<comment type="subunit">
    <text evidence="3">UreD, UreF and UreG form a complex that acts as a GTP-hydrolysis-dependent molecular chaperone, activating the urease apoprotein by helping to assemble the nickel containing metallocenter of UreC. The UreE protein probably delivers the nickel.</text>
</comment>
<evidence type="ECO:0000313" key="5">
    <source>
        <dbReference type="Proteomes" id="UP000002743"/>
    </source>
</evidence>
<reference evidence="5" key="1">
    <citation type="submission" date="2009-07" db="EMBL/GenBank/DDBJ databases">
        <title>Complete sequence of chromosome of Methylovorus sp. SIP3-4.</title>
        <authorList>
            <person name="Lucas S."/>
            <person name="Copeland A."/>
            <person name="Lapidus A."/>
            <person name="Glavina del Rio T."/>
            <person name="Tice H."/>
            <person name="Bruce D."/>
            <person name="Goodwin L."/>
            <person name="Pitluck S."/>
            <person name="Clum A."/>
            <person name="Larimer F."/>
            <person name="Land M."/>
            <person name="Hauser L."/>
            <person name="Kyrpides N."/>
            <person name="Mikhailova N."/>
            <person name="Kayluzhnaya M."/>
            <person name="Chistoserdova L."/>
        </authorList>
    </citation>
    <scope>NUCLEOTIDE SEQUENCE [LARGE SCALE GENOMIC DNA]</scope>
    <source>
        <strain evidence="5">SIP3-4</strain>
    </source>
</reference>
<name>C6XAL8_METGS</name>
<comment type="subcellular location">
    <subcellularLocation>
        <location evidence="3">Cytoplasm</location>
    </subcellularLocation>
</comment>
<gene>
    <name evidence="3" type="primary">ureD</name>
    <name evidence="4" type="ordered locus">Msip34_0702</name>
</gene>
<dbReference type="RefSeq" id="WP_015829547.1">
    <property type="nucleotide sequence ID" value="NC_012969.1"/>
</dbReference>
<keyword evidence="3" id="KW-0963">Cytoplasm</keyword>
<dbReference type="InterPro" id="IPR002669">
    <property type="entry name" value="UreD"/>
</dbReference>
<dbReference type="KEGG" id="mei:Msip34_0702"/>
<dbReference type="AlphaFoldDB" id="C6XAL8"/>
<keyword evidence="5" id="KW-1185">Reference proteome</keyword>
<organism evidence="4 5">
    <name type="scientific">Methylovorus glucosotrophus (strain SIP3-4)</name>
    <dbReference type="NCBI Taxonomy" id="582744"/>
    <lineage>
        <taxon>Bacteria</taxon>
        <taxon>Pseudomonadati</taxon>
        <taxon>Pseudomonadota</taxon>
        <taxon>Betaproteobacteria</taxon>
        <taxon>Nitrosomonadales</taxon>
        <taxon>Methylophilaceae</taxon>
        <taxon>Methylovorus</taxon>
    </lineage>
</organism>
<dbReference type="HOGENOM" id="CLU_056339_0_0_4"/>
<dbReference type="STRING" id="582744.Msip34_0702"/>
<evidence type="ECO:0000256" key="3">
    <source>
        <dbReference type="HAMAP-Rule" id="MF_01384"/>
    </source>
</evidence>
<dbReference type="Pfam" id="PF01774">
    <property type="entry name" value="UreD"/>
    <property type="match status" value="1"/>
</dbReference>
<sequence>MNQISHEALTALSGAYAAGWQARLELEFAVSHQRSTLVRRAHQGPLVIQKSLHPEGPEVCHGIIVHPPGGVAGGDQLTLQATLGPQSQALLTTPGAGKWYKSGGRRASQALQFHLADQAQLEWLPQENILFDGADVHFEADIHLTGQAVFAGWDIQCFGRQARGEQWQHGGVRQRFTIRRDGRYIWLERGHWHPESLVMRSPVGLHHALVHGSFVVAAGSVPKDILADCQAMTVASAARVGVTALPEIVVARYLGDSAPEARQYFEALWQHLRPWYGARQAVRPRIWNT</sequence>
<proteinExistence type="inferred from homology"/>
<dbReference type="GO" id="GO:0005737">
    <property type="term" value="C:cytoplasm"/>
    <property type="evidence" value="ECO:0007669"/>
    <property type="project" value="UniProtKB-SubCell"/>
</dbReference>
<dbReference type="OrthoDB" id="9798842at2"/>
<protein>
    <recommendedName>
        <fullName evidence="3">Urease accessory protein UreD</fullName>
    </recommendedName>
</protein>
<evidence type="ECO:0000256" key="1">
    <source>
        <dbReference type="ARBA" id="ARBA00007177"/>
    </source>
</evidence>
<evidence type="ECO:0000313" key="4">
    <source>
        <dbReference type="EMBL" id="ACT49950.1"/>
    </source>
</evidence>
<dbReference type="PANTHER" id="PTHR33643">
    <property type="entry name" value="UREASE ACCESSORY PROTEIN D"/>
    <property type="match status" value="1"/>
</dbReference>
<accession>C6XAL8</accession>
<dbReference type="EMBL" id="CP001674">
    <property type="protein sequence ID" value="ACT49950.1"/>
    <property type="molecule type" value="Genomic_DNA"/>
</dbReference>
<dbReference type="eggNOG" id="COG0829">
    <property type="taxonomic scope" value="Bacteria"/>
</dbReference>
<keyword evidence="2 3" id="KW-0143">Chaperone</keyword>